<organism evidence="10 11">
    <name type="scientific">Dipteronia sinensis</name>
    <dbReference type="NCBI Taxonomy" id="43782"/>
    <lineage>
        <taxon>Eukaryota</taxon>
        <taxon>Viridiplantae</taxon>
        <taxon>Streptophyta</taxon>
        <taxon>Embryophyta</taxon>
        <taxon>Tracheophyta</taxon>
        <taxon>Spermatophyta</taxon>
        <taxon>Magnoliopsida</taxon>
        <taxon>eudicotyledons</taxon>
        <taxon>Gunneridae</taxon>
        <taxon>Pentapetalae</taxon>
        <taxon>rosids</taxon>
        <taxon>malvids</taxon>
        <taxon>Sapindales</taxon>
        <taxon>Sapindaceae</taxon>
        <taxon>Hippocastanoideae</taxon>
        <taxon>Acereae</taxon>
        <taxon>Dipteronia</taxon>
    </lineage>
</organism>
<proteinExistence type="predicted"/>
<evidence type="ECO:0000256" key="2">
    <source>
        <dbReference type="ARBA" id="ARBA00022692"/>
    </source>
</evidence>
<keyword evidence="6 8" id="KW-0472">Membrane</keyword>
<feature type="repeat" description="ANK" evidence="7">
    <location>
        <begin position="258"/>
        <end position="280"/>
    </location>
</feature>
<keyword evidence="3" id="KW-0677">Repeat</keyword>
<name>A0AAE0E1L2_9ROSI</name>
<dbReference type="EMBL" id="JANJYJ010000007">
    <property type="protein sequence ID" value="KAK3199482.1"/>
    <property type="molecule type" value="Genomic_DNA"/>
</dbReference>
<dbReference type="PROSITE" id="PS50297">
    <property type="entry name" value="ANK_REP_REGION"/>
    <property type="match status" value="5"/>
</dbReference>
<feature type="transmembrane region" description="Helical" evidence="8">
    <location>
        <begin position="539"/>
        <end position="556"/>
    </location>
</feature>
<dbReference type="AlphaFoldDB" id="A0AAE0E1L2"/>
<dbReference type="InterPro" id="IPR036770">
    <property type="entry name" value="Ankyrin_rpt-contain_sf"/>
</dbReference>
<feature type="transmembrane region" description="Helical" evidence="8">
    <location>
        <begin position="513"/>
        <end position="533"/>
    </location>
</feature>
<dbReference type="Pfam" id="PF12796">
    <property type="entry name" value="Ank_2"/>
    <property type="match status" value="3"/>
</dbReference>
<dbReference type="Pfam" id="PF13962">
    <property type="entry name" value="PGG"/>
    <property type="match status" value="1"/>
</dbReference>
<evidence type="ECO:0000256" key="8">
    <source>
        <dbReference type="SAM" id="Phobius"/>
    </source>
</evidence>
<evidence type="ECO:0000313" key="11">
    <source>
        <dbReference type="Proteomes" id="UP001281410"/>
    </source>
</evidence>
<dbReference type="Gene3D" id="1.25.40.20">
    <property type="entry name" value="Ankyrin repeat-containing domain"/>
    <property type="match status" value="2"/>
</dbReference>
<dbReference type="InterPro" id="IPR026961">
    <property type="entry name" value="PGG_dom"/>
</dbReference>
<evidence type="ECO:0000259" key="9">
    <source>
        <dbReference type="Pfam" id="PF13962"/>
    </source>
</evidence>
<sequence length="662" mass="74837">MDRKLLEAFRHRNTYQINKLVVQNPDLLRGRTLQGNTALHLAARLGDNHVIKLILKHDPSFLYDINGNGETPIHIAAKAGNAYMIEIFVEYDHNRIVGGHVGQERILWMRDNQGNTPLHNAVMNHHSLAAVLLMNNDSGTIPFVNDAKQSPLSIAIDTSSTFNHISSTYIAWFMIKEHPSSLDYRGPNELTLLHCAVIRQNYVFVVEILKANKELINEIDEHGRNPLHYAAGLGNKAIASQLLEADASSSLGYKADCKGQTPLHLAAENGQKTVLTMLVNGYPNAIAVVDGRQRSILHLAAQNGYESTVKFILTFPEMEYLLNSPDVDGNTPLHLAAMNFHEEVVHVLSKNKKVNIRATNLSQQTALAIVESSTDPRRDIQKQYLTVKILKEAITARAFYPEDILQDEWRFRDMERGARQIRDRKMAKTLLVMATLIVTFTFTAVFTIPGGYIDEGPYEGMATLVDKSGFQVFVISVATAMISSVTAAVLVLIKILHGNDQCYMNLIPQAIRFVWLGLVSMSMAFMTGLFVVLSRNMNLAIAVVCIGSFPLLTYVLRPFFKVRTYEINSMYHFHLLFLLLLIYMSPIAISLPALVYYLFDRNRFQSAEFYFWLRWYDKKMKLSLEYGLYRHTTLGLFLISPIVLAKMVCGRIGLRLSYNRSF</sequence>
<dbReference type="PANTHER" id="PTHR24186:SF46">
    <property type="entry name" value="PROTEIN ACCELERATED CELL DEATH 6-LIKE"/>
    <property type="match status" value="1"/>
</dbReference>
<evidence type="ECO:0000256" key="1">
    <source>
        <dbReference type="ARBA" id="ARBA00004141"/>
    </source>
</evidence>
<evidence type="ECO:0000256" key="4">
    <source>
        <dbReference type="ARBA" id="ARBA00022989"/>
    </source>
</evidence>
<feature type="transmembrane region" description="Helical" evidence="8">
    <location>
        <begin position="576"/>
        <end position="599"/>
    </location>
</feature>
<dbReference type="Proteomes" id="UP001281410">
    <property type="component" value="Unassembled WGS sequence"/>
</dbReference>
<evidence type="ECO:0000256" key="6">
    <source>
        <dbReference type="ARBA" id="ARBA00023136"/>
    </source>
</evidence>
<dbReference type="SMART" id="SM00248">
    <property type="entry name" value="ANK"/>
    <property type="match status" value="8"/>
</dbReference>
<feature type="domain" description="PGG" evidence="9">
    <location>
        <begin position="424"/>
        <end position="532"/>
    </location>
</feature>
<evidence type="ECO:0000256" key="7">
    <source>
        <dbReference type="PROSITE-ProRule" id="PRU00023"/>
    </source>
</evidence>
<accession>A0AAE0E1L2</accession>
<evidence type="ECO:0000256" key="3">
    <source>
        <dbReference type="ARBA" id="ARBA00022737"/>
    </source>
</evidence>
<feature type="repeat" description="ANK" evidence="7">
    <location>
        <begin position="68"/>
        <end position="90"/>
    </location>
</feature>
<reference evidence="10" key="1">
    <citation type="journal article" date="2023" name="Plant J.">
        <title>Genome sequences and population genomics provide insights into the demographic history, inbreeding, and mutation load of two 'living fossil' tree species of Dipteronia.</title>
        <authorList>
            <person name="Feng Y."/>
            <person name="Comes H.P."/>
            <person name="Chen J."/>
            <person name="Zhu S."/>
            <person name="Lu R."/>
            <person name="Zhang X."/>
            <person name="Li P."/>
            <person name="Qiu J."/>
            <person name="Olsen K.M."/>
            <person name="Qiu Y."/>
        </authorList>
    </citation>
    <scope>NUCLEOTIDE SEQUENCE</scope>
    <source>
        <strain evidence="10">NBL</strain>
    </source>
</reference>
<dbReference type="SUPFAM" id="SSF48403">
    <property type="entry name" value="Ankyrin repeat"/>
    <property type="match status" value="2"/>
</dbReference>
<feature type="repeat" description="ANK" evidence="7">
    <location>
        <begin position="328"/>
        <end position="348"/>
    </location>
</feature>
<comment type="subcellular location">
    <subcellularLocation>
        <location evidence="1">Membrane</location>
        <topology evidence="1">Multi-pass membrane protein</topology>
    </subcellularLocation>
</comment>
<dbReference type="Pfam" id="PF00023">
    <property type="entry name" value="Ank"/>
    <property type="match status" value="1"/>
</dbReference>
<evidence type="ECO:0000256" key="5">
    <source>
        <dbReference type="ARBA" id="ARBA00023043"/>
    </source>
</evidence>
<keyword evidence="2 8" id="KW-0812">Transmembrane</keyword>
<feature type="repeat" description="ANK" evidence="7">
    <location>
        <begin position="34"/>
        <end position="57"/>
    </location>
</feature>
<keyword evidence="4 8" id="KW-1133">Transmembrane helix</keyword>
<gene>
    <name evidence="10" type="ORF">Dsin_022897</name>
</gene>
<dbReference type="GO" id="GO:0005886">
    <property type="term" value="C:plasma membrane"/>
    <property type="evidence" value="ECO:0007669"/>
    <property type="project" value="TreeGrafter"/>
</dbReference>
<keyword evidence="5 7" id="KW-0040">ANK repeat</keyword>
<comment type="caution">
    <text evidence="10">The sequence shown here is derived from an EMBL/GenBank/DDBJ whole genome shotgun (WGS) entry which is preliminary data.</text>
</comment>
<feature type="transmembrane region" description="Helical" evidence="8">
    <location>
        <begin position="472"/>
        <end position="493"/>
    </location>
</feature>
<evidence type="ECO:0000313" key="10">
    <source>
        <dbReference type="EMBL" id="KAK3199482.1"/>
    </source>
</evidence>
<feature type="transmembrane region" description="Helical" evidence="8">
    <location>
        <begin position="634"/>
        <end position="654"/>
    </location>
</feature>
<feature type="repeat" description="ANK" evidence="7">
    <location>
        <begin position="222"/>
        <end position="254"/>
    </location>
</feature>
<keyword evidence="11" id="KW-1185">Reference proteome</keyword>
<protein>
    <recommendedName>
        <fullName evidence="9">PGG domain-containing protein</fullName>
    </recommendedName>
</protein>
<dbReference type="PROSITE" id="PS50088">
    <property type="entry name" value="ANK_REPEAT"/>
    <property type="match status" value="5"/>
</dbReference>
<dbReference type="InterPro" id="IPR002110">
    <property type="entry name" value="Ankyrin_rpt"/>
</dbReference>
<dbReference type="PANTHER" id="PTHR24186">
    <property type="entry name" value="PROTEIN PHOSPHATASE 1 REGULATORY SUBUNIT"/>
    <property type="match status" value="1"/>
</dbReference>
<feature type="transmembrane region" description="Helical" evidence="8">
    <location>
        <begin position="429"/>
        <end position="452"/>
    </location>
</feature>